<dbReference type="Gene3D" id="1.10.287.130">
    <property type="match status" value="1"/>
</dbReference>
<dbReference type="GO" id="GO:0000160">
    <property type="term" value="P:phosphorelay signal transduction system"/>
    <property type="evidence" value="ECO:0007669"/>
    <property type="project" value="UniProtKB-KW"/>
</dbReference>
<dbReference type="SUPFAM" id="SSF51206">
    <property type="entry name" value="cAMP-binding domain-like"/>
    <property type="match status" value="1"/>
</dbReference>
<organism evidence="7 8">
    <name type="scientific">Micromonospora pallida</name>
    <dbReference type="NCBI Taxonomy" id="145854"/>
    <lineage>
        <taxon>Bacteria</taxon>
        <taxon>Bacillati</taxon>
        <taxon>Actinomycetota</taxon>
        <taxon>Actinomycetes</taxon>
        <taxon>Micromonosporales</taxon>
        <taxon>Micromonosporaceae</taxon>
        <taxon>Micromonospora</taxon>
    </lineage>
</organism>
<accession>A0A1C6SYZ3</accession>
<dbReference type="Pfam" id="PF00027">
    <property type="entry name" value="cNMP_binding"/>
    <property type="match status" value="1"/>
</dbReference>
<proteinExistence type="predicted"/>
<dbReference type="Gene3D" id="2.60.120.10">
    <property type="entry name" value="Jelly Rolls"/>
    <property type="match status" value="1"/>
</dbReference>
<dbReference type="Gene3D" id="3.30.565.10">
    <property type="entry name" value="Histidine kinase-like ATPase, C-terminal domain"/>
    <property type="match status" value="1"/>
</dbReference>
<evidence type="ECO:0000256" key="4">
    <source>
        <dbReference type="ARBA" id="ARBA00023012"/>
    </source>
</evidence>
<dbReference type="Pfam" id="PF02518">
    <property type="entry name" value="HATPase_c"/>
    <property type="match status" value="1"/>
</dbReference>
<sequence>MSSADRPTVAQLRTLFLFESLDDGKIAWLAEHGRLETRAAGAAVYTEGEPATCLYVLLDGTVTMSRRVHGDEVEIIRTSQRGAYGGATQAYLGDQVPQVYINSLRALDDSTFMVLPAETFAHAVRSWFPMAMHLLEGLFIGMRDTNTRVGERERLLALGSLSAGLTHELNNPAGAAVRATAVLRERVAAMRHKLAMIADGRLDGRALHRLVALQEEAVRRVADAPALSPLAASDAEDELADWLDERDVTGGWDLAPTLVAGGLDAAWLTGVESAVGAADLENAVRWLTYTVDTELLMKEIDEAVGRISGLVGAAKQYSQLDRAPYQVVDVHELLDATLVMFRAKIPSGVRLVREYDRDLPTVPAYAAELNQVWTNLIDNALGAMGDAGTLTVRTARDGNLLVVEVVDTGPGIPPEVRPRIFEPFFTTKPVGDGTGLGLDISYRIVVNKHHGDIRVESVPGSTTFRVLLPLTATPTAG</sequence>
<comment type="catalytic activity">
    <reaction evidence="1">
        <text>ATP + protein L-histidine = ADP + protein N-phospho-L-histidine.</text>
        <dbReference type="EC" id="2.7.13.3"/>
    </reaction>
</comment>
<dbReference type="GO" id="GO:0004673">
    <property type="term" value="F:protein histidine kinase activity"/>
    <property type="evidence" value="ECO:0007669"/>
    <property type="project" value="UniProtKB-EC"/>
</dbReference>
<dbReference type="OrthoDB" id="1931120at2"/>
<protein>
    <recommendedName>
        <fullName evidence="2">histidine kinase</fullName>
        <ecNumber evidence="2">2.7.13.3</ecNumber>
    </recommendedName>
</protein>
<dbReference type="EC" id="2.7.13.3" evidence="2"/>
<dbReference type="PRINTS" id="PR00344">
    <property type="entry name" value="BCTRLSENSOR"/>
</dbReference>
<dbReference type="SMART" id="SM00100">
    <property type="entry name" value="cNMP"/>
    <property type="match status" value="1"/>
</dbReference>
<reference evidence="8" key="1">
    <citation type="submission" date="2016-06" db="EMBL/GenBank/DDBJ databases">
        <authorList>
            <person name="Varghese N."/>
            <person name="Submissions Spin"/>
        </authorList>
    </citation>
    <scope>NUCLEOTIDE SEQUENCE [LARGE SCALE GENOMIC DNA]</scope>
    <source>
        <strain evidence="8">DSM 43817</strain>
    </source>
</reference>
<dbReference type="InterPro" id="IPR005467">
    <property type="entry name" value="His_kinase_dom"/>
</dbReference>
<evidence type="ECO:0000313" key="8">
    <source>
        <dbReference type="Proteomes" id="UP000198959"/>
    </source>
</evidence>
<dbReference type="SUPFAM" id="SSF55874">
    <property type="entry name" value="ATPase domain of HSP90 chaperone/DNA topoisomerase II/histidine kinase"/>
    <property type="match status" value="1"/>
</dbReference>
<evidence type="ECO:0000256" key="1">
    <source>
        <dbReference type="ARBA" id="ARBA00000085"/>
    </source>
</evidence>
<keyword evidence="4" id="KW-0902">Two-component regulatory system</keyword>
<evidence type="ECO:0000259" key="6">
    <source>
        <dbReference type="PROSITE" id="PS50109"/>
    </source>
</evidence>
<dbReference type="InterPro" id="IPR000595">
    <property type="entry name" value="cNMP-bd_dom"/>
</dbReference>
<evidence type="ECO:0000259" key="5">
    <source>
        <dbReference type="PROSITE" id="PS50042"/>
    </source>
</evidence>
<dbReference type="STRING" id="145854.GA0074692_3910"/>
<evidence type="ECO:0000256" key="3">
    <source>
        <dbReference type="ARBA" id="ARBA00022777"/>
    </source>
</evidence>
<dbReference type="Proteomes" id="UP000198959">
    <property type="component" value="Unassembled WGS sequence"/>
</dbReference>
<dbReference type="AlphaFoldDB" id="A0A1C6SYZ3"/>
<dbReference type="RefSeq" id="WP_091646575.1">
    <property type="nucleotide sequence ID" value="NZ_FMHW01000002.1"/>
</dbReference>
<name>A0A1C6SYZ3_9ACTN</name>
<evidence type="ECO:0000256" key="2">
    <source>
        <dbReference type="ARBA" id="ARBA00012438"/>
    </source>
</evidence>
<evidence type="ECO:0000313" key="7">
    <source>
        <dbReference type="EMBL" id="SCL34728.1"/>
    </source>
</evidence>
<dbReference type="InterPro" id="IPR018490">
    <property type="entry name" value="cNMP-bd_dom_sf"/>
</dbReference>
<dbReference type="InterPro" id="IPR004358">
    <property type="entry name" value="Sig_transdc_His_kin-like_C"/>
</dbReference>
<dbReference type="InterPro" id="IPR036890">
    <property type="entry name" value="HATPase_C_sf"/>
</dbReference>
<dbReference type="InterPro" id="IPR014710">
    <property type="entry name" value="RmlC-like_jellyroll"/>
</dbReference>
<dbReference type="PROSITE" id="PS50042">
    <property type="entry name" value="CNMP_BINDING_3"/>
    <property type="match status" value="1"/>
</dbReference>
<keyword evidence="3" id="KW-0808">Transferase</keyword>
<dbReference type="SMART" id="SM00387">
    <property type="entry name" value="HATPase_c"/>
    <property type="match status" value="1"/>
</dbReference>
<dbReference type="PANTHER" id="PTHR43065">
    <property type="entry name" value="SENSOR HISTIDINE KINASE"/>
    <property type="match status" value="1"/>
</dbReference>
<dbReference type="InterPro" id="IPR003594">
    <property type="entry name" value="HATPase_dom"/>
</dbReference>
<feature type="domain" description="Cyclic nucleotide-binding" evidence="5">
    <location>
        <begin position="17"/>
        <end position="120"/>
    </location>
</feature>
<keyword evidence="8" id="KW-1185">Reference proteome</keyword>
<dbReference type="PANTHER" id="PTHR43065:SF48">
    <property type="entry name" value="HISTIDINE KINASE"/>
    <property type="match status" value="1"/>
</dbReference>
<feature type="domain" description="Histidine kinase" evidence="6">
    <location>
        <begin position="300"/>
        <end position="472"/>
    </location>
</feature>
<dbReference type="PROSITE" id="PS50109">
    <property type="entry name" value="HIS_KIN"/>
    <property type="match status" value="1"/>
</dbReference>
<keyword evidence="3" id="KW-0418">Kinase</keyword>
<dbReference type="EMBL" id="FMHW01000002">
    <property type="protein sequence ID" value="SCL34728.1"/>
    <property type="molecule type" value="Genomic_DNA"/>
</dbReference>
<dbReference type="CDD" id="cd00038">
    <property type="entry name" value="CAP_ED"/>
    <property type="match status" value="1"/>
</dbReference>
<gene>
    <name evidence="7" type="ORF">GA0074692_3910</name>
</gene>